<dbReference type="GO" id="GO:0000156">
    <property type="term" value="F:phosphorelay response regulator activity"/>
    <property type="evidence" value="ECO:0007669"/>
    <property type="project" value="InterPro"/>
</dbReference>
<dbReference type="PROSITE" id="PS50930">
    <property type="entry name" value="HTH_LYTTR"/>
    <property type="match status" value="1"/>
</dbReference>
<gene>
    <name evidence="4" type="ORF">EAS64_03855</name>
</gene>
<dbReference type="PANTHER" id="PTHR37299:SF1">
    <property type="entry name" value="STAGE 0 SPORULATION PROTEIN A HOMOLOG"/>
    <property type="match status" value="1"/>
</dbReference>
<evidence type="ECO:0000313" key="4">
    <source>
        <dbReference type="EMBL" id="TVZ06545.1"/>
    </source>
</evidence>
<comment type="caution">
    <text evidence="4">The sequence shown here is derived from an EMBL/GenBank/DDBJ whole genome shotgun (WGS) entry which is preliminary data.</text>
</comment>
<dbReference type="OrthoDB" id="236568at2"/>
<sequence length="258" mass="28890">MSPLPASPPATPRTASALVIDDEAPARDELSYLLRTTFSIAPVDAAQNSSDAFRYLQERSYDVVFLDVRMPALNGIELGNILRRFATPPAIVFVTAFEEYAVRAFELGACDYLLKPVSAERLSTALGRALKRSPDHPDSPDDDPFATIPVETAGRTRFIPREQVRWVEAEGDYVRLHTTEGGAHLLRMPISHLEERWSSYGFIRIHRGFLVQFKHITEFSVTNGVHAVTVAGRSLPVSRRHVRDVRDRILRAGRRGLT</sequence>
<dbReference type="Pfam" id="PF00072">
    <property type="entry name" value="Response_reg"/>
    <property type="match status" value="1"/>
</dbReference>
<evidence type="ECO:0000256" key="1">
    <source>
        <dbReference type="PROSITE-ProRule" id="PRU00169"/>
    </source>
</evidence>
<organism evidence="4 5">
    <name type="scientific">Trebonia kvetii</name>
    <dbReference type="NCBI Taxonomy" id="2480626"/>
    <lineage>
        <taxon>Bacteria</taxon>
        <taxon>Bacillati</taxon>
        <taxon>Actinomycetota</taxon>
        <taxon>Actinomycetes</taxon>
        <taxon>Streptosporangiales</taxon>
        <taxon>Treboniaceae</taxon>
        <taxon>Trebonia</taxon>
    </lineage>
</organism>
<evidence type="ECO:0000259" key="2">
    <source>
        <dbReference type="PROSITE" id="PS50110"/>
    </source>
</evidence>
<dbReference type="InterPro" id="IPR001789">
    <property type="entry name" value="Sig_transdc_resp-reg_receiver"/>
</dbReference>
<protein>
    <submittedName>
        <fullName evidence="4">DNA-binding response regulator</fullName>
    </submittedName>
</protein>
<keyword evidence="1" id="KW-0597">Phosphoprotein</keyword>
<keyword evidence="5" id="KW-1185">Reference proteome</keyword>
<feature type="domain" description="Response regulatory" evidence="2">
    <location>
        <begin position="16"/>
        <end position="130"/>
    </location>
</feature>
<dbReference type="InterPro" id="IPR046947">
    <property type="entry name" value="LytR-like"/>
</dbReference>
<reference evidence="4 5" key="1">
    <citation type="submission" date="2018-11" db="EMBL/GenBank/DDBJ databases">
        <title>Trebonia kvetii gen.nov., sp.nov., a novel acidophilic actinobacterium, and proposal of the new actinobacterial family Treboniaceae fam. nov.</title>
        <authorList>
            <person name="Rapoport D."/>
            <person name="Sagova-Mareckova M."/>
            <person name="Sedlacek I."/>
            <person name="Provaznik J."/>
            <person name="Kralova S."/>
            <person name="Pavlinic D."/>
            <person name="Benes V."/>
            <person name="Kopecky J."/>
        </authorList>
    </citation>
    <scope>NUCLEOTIDE SEQUENCE [LARGE SCALE GENOMIC DNA]</scope>
    <source>
        <strain evidence="4 5">15Tr583</strain>
    </source>
</reference>
<dbReference type="SMART" id="SM00850">
    <property type="entry name" value="LytTR"/>
    <property type="match status" value="1"/>
</dbReference>
<dbReference type="InterPro" id="IPR011006">
    <property type="entry name" value="CheY-like_superfamily"/>
</dbReference>
<accession>A0A6P2C7R9</accession>
<dbReference type="SUPFAM" id="SSF52172">
    <property type="entry name" value="CheY-like"/>
    <property type="match status" value="1"/>
</dbReference>
<dbReference type="Pfam" id="PF04397">
    <property type="entry name" value="LytTR"/>
    <property type="match status" value="1"/>
</dbReference>
<dbReference type="SMART" id="SM00448">
    <property type="entry name" value="REC"/>
    <property type="match status" value="1"/>
</dbReference>
<dbReference type="RefSeq" id="WP_145851298.1">
    <property type="nucleotide sequence ID" value="NZ_RPFW01000001.1"/>
</dbReference>
<dbReference type="Gene3D" id="3.40.50.2300">
    <property type="match status" value="1"/>
</dbReference>
<dbReference type="GO" id="GO:0003677">
    <property type="term" value="F:DNA binding"/>
    <property type="evidence" value="ECO:0007669"/>
    <property type="project" value="UniProtKB-KW"/>
</dbReference>
<feature type="domain" description="HTH LytTR-type" evidence="3">
    <location>
        <begin position="148"/>
        <end position="251"/>
    </location>
</feature>
<dbReference type="PANTHER" id="PTHR37299">
    <property type="entry name" value="TRANSCRIPTIONAL REGULATOR-RELATED"/>
    <property type="match status" value="1"/>
</dbReference>
<dbReference type="InterPro" id="IPR007492">
    <property type="entry name" value="LytTR_DNA-bd_dom"/>
</dbReference>
<dbReference type="Proteomes" id="UP000460272">
    <property type="component" value="Unassembled WGS sequence"/>
</dbReference>
<dbReference type="Gene3D" id="2.40.50.1020">
    <property type="entry name" value="LytTr DNA-binding domain"/>
    <property type="match status" value="1"/>
</dbReference>
<dbReference type="EMBL" id="RPFW01000001">
    <property type="protein sequence ID" value="TVZ06545.1"/>
    <property type="molecule type" value="Genomic_DNA"/>
</dbReference>
<dbReference type="PROSITE" id="PS50110">
    <property type="entry name" value="RESPONSE_REGULATORY"/>
    <property type="match status" value="1"/>
</dbReference>
<proteinExistence type="predicted"/>
<evidence type="ECO:0000313" key="5">
    <source>
        <dbReference type="Proteomes" id="UP000460272"/>
    </source>
</evidence>
<feature type="modified residue" description="4-aspartylphosphate" evidence="1">
    <location>
        <position position="67"/>
    </location>
</feature>
<name>A0A6P2C7R9_9ACTN</name>
<dbReference type="AlphaFoldDB" id="A0A6P2C7R9"/>
<keyword evidence="4" id="KW-0238">DNA-binding</keyword>
<evidence type="ECO:0000259" key="3">
    <source>
        <dbReference type="PROSITE" id="PS50930"/>
    </source>
</evidence>